<dbReference type="Gene3D" id="3.20.20.80">
    <property type="entry name" value="Glycosidases"/>
    <property type="match status" value="1"/>
</dbReference>
<keyword evidence="8" id="KW-0119">Carbohydrate metabolism</keyword>
<dbReference type="InterPro" id="IPR017853">
    <property type="entry name" value="GH"/>
</dbReference>
<dbReference type="SUPFAM" id="SSF51445">
    <property type="entry name" value="(Trans)glycosidases"/>
    <property type="match status" value="1"/>
</dbReference>
<dbReference type="EMBL" id="KU852591">
    <property type="protein sequence ID" value="AOC97454.1"/>
    <property type="molecule type" value="mRNA"/>
</dbReference>
<protein>
    <recommendedName>
        <fullName evidence="4">alpha-amylase</fullName>
        <ecNumber evidence="4">3.2.1.1</ecNumber>
    </recommendedName>
</protein>
<dbReference type="InterPro" id="IPR031319">
    <property type="entry name" value="A-amylase_C"/>
</dbReference>
<organism evidence="13">
    <name type="scientific">Flammulina velutipes</name>
    <name type="common">Agaricus velutipes</name>
    <dbReference type="NCBI Taxonomy" id="38945"/>
    <lineage>
        <taxon>Eukaryota</taxon>
        <taxon>Fungi</taxon>
        <taxon>Dikarya</taxon>
        <taxon>Basidiomycota</taxon>
        <taxon>Agaricomycotina</taxon>
        <taxon>Agaricomycetes</taxon>
        <taxon>Agaricomycetidae</taxon>
        <taxon>Agaricales</taxon>
        <taxon>Marasmiineae</taxon>
        <taxon>Physalacriaceae</taxon>
        <taxon>Flammulina</taxon>
    </lineage>
</organism>
<evidence type="ECO:0000256" key="9">
    <source>
        <dbReference type="ARBA" id="ARBA00023295"/>
    </source>
</evidence>
<evidence type="ECO:0000256" key="10">
    <source>
        <dbReference type="RuleBase" id="RU003615"/>
    </source>
</evidence>
<evidence type="ECO:0000259" key="11">
    <source>
        <dbReference type="SMART" id="SM00632"/>
    </source>
</evidence>
<keyword evidence="9 13" id="KW-0326">Glycosidase</keyword>
<dbReference type="GO" id="GO:0004556">
    <property type="term" value="F:alpha-amylase activity"/>
    <property type="evidence" value="ECO:0007669"/>
    <property type="project" value="UniProtKB-EC"/>
</dbReference>
<name>A0A1B2U6U7_FLAVE</name>
<evidence type="ECO:0000256" key="3">
    <source>
        <dbReference type="ARBA" id="ARBA00008061"/>
    </source>
</evidence>
<dbReference type="SUPFAM" id="SSF51011">
    <property type="entry name" value="Glycosyl hydrolase domain"/>
    <property type="match status" value="1"/>
</dbReference>
<dbReference type="AlphaFoldDB" id="A0A1B2U6U7"/>
<comment type="cofactor">
    <cofactor evidence="2">
        <name>Ca(2+)</name>
        <dbReference type="ChEBI" id="CHEBI:29108"/>
    </cofactor>
</comment>
<dbReference type="InterPro" id="IPR013780">
    <property type="entry name" value="Glyco_hydro_b"/>
</dbReference>
<proteinExistence type="evidence at transcript level"/>
<dbReference type="PANTHER" id="PTHR43447">
    <property type="entry name" value="ALPHA-AMYLASE"/>
    <property type="match status" value="1"/>
</dbReference>
<reference evidence="13" key="1">
    <citation type="submission" date="2016-03" db="EMBL/GenBank/DDBJ databases">
        <title>Flummulina velutipes amylase family and the analysis expression characteristics of amylase family and the correlation with amylase activity during mutual starch degradation.</title>
        <authorList>
            <person name="Li X."/>
            <person name="Xie B."/>
            <person name="Wen Z."/>
        </authorList>
    </citation>
    <scope>NUCLEOTIDE SEQUENCE</scope>
    <source>
        <strain evidence="13">L11</strain>
    </source>
</reference>
<dbReference type="InterPro" id="IPR006047">
    <property type="entry name" value="GH13_cat_dom"/>
</dbReference>
<dbReference type="InterPro" id="IPR006048">
    <property type="entry name" value="A-amylase/branching_C"/>
</dbReference>
<dbReference type="Pfam" id="PF02806">
    <property type="entry name" value="Alpha-amylase_C"/>
    <property type="match status" value="1"/>
</dbReference>
<dbReference type="InterPro" id="IPR006046">
    <property type="entry name" value="Alpha_amylase"/>
</dbReference>
<sequence length="309" mass="33035">MRRDFHHCGLTNGDDIADYSNRQQVQTCELVNLADLATEAEYVRGRLATYVNDLLSLGVDGLRLDAAKHIATGDIANILGRLSRSPYITQEVIFGGGEPITPAEYVSNGDVQEFRYTSTLQNAFQNRDIAGLQNLENRGWVAGSSANVFVANHDTERGGSSLNVNSANNAYVIATIFSLAHPYGTPTILSSYSFSNNDAGAPNGGTGTCSGTGGSNGWHCQHRWIAFSGMVAFRNAVGSASLRNWVSPQNDRIAFERDSAGFVAINSGDSSWSATFSTSLPAGTYCDVIGAVYNNGSCGGSIHSKWRLV</sequence>
<keyword evidence="5" id="KW-0479">Metal-binding</keyword>
<evidence type="ECO:0000256" key="7">
    <source>
        <dbReference type="ARBA" id="ARBA00022837"/>
    </source>
</evidence>
<evidence type="ECO:0000256" key="4">
    <source>
        <dbReference type="ARBA" id="ARBA00012595"/>
    </source>
</evidence>
<evidence type="ECO:0000256" key="1">
    <source>
        <dbReference type="ARBA" id="ARBA00000548"/>
    </source>
</evidence>
<keyword evidence="7" id="KW-0106">Calcium</keyword>
<evidence type="ECO:0000256" key="5">
    <source>
        <dbReference type="ARBA" id="ARBA00022723"/>
    </source>
</evidence>
<comment type="similarity">
    <text evidence="3 10">Belongs to the glycosyl hydrolase 13 family.</text>
</comment>
<dbReference type="GO" id="GO:0046872">
    <property type="term" value="F:metal ion binding"/>
    <property type="evidence" value="ECO:0007669"/>
    <property type="project" value="UniProtKB-KW"/>
</dbReference>
<dbReference type="EC" id="3.2.1.1" evidence="4"/>
<dbReference type="SMART" id="SM00642">
    <property type="entry name" value="Aamy"/>
    <property type="match status" value="1"/>
</dbReference>
<evidence type="ECO:0000256" key="2">
    <source>
        <dbReference type="ARBA" id="ARBA00001913"/>
    </source>
</evidence>
<comment type="catalytic activity">
    <reaction evidence="1">
        <text>Endohydrolysis of (1-&gt;4)-alpha-D-glucosidic linkages in polysaccharides containing three or more (1-&gt;4)-alpha-linked D-glucose units.</text>
        <dbReference type="EC" id="3.2.1.1"/>
    </reaction>
</comment>
<feature type="domain" description="Glycosyl hydrolase family 13 catalytic" evidence="12">
    <location>
        <begin position="1"/>
        <end position="234"/>
    </location>
</feature>
<evidence type="ECO:0000256" key="6">
    <source>
        <dbReference type="ARBA" id="ARBA00022801"/>
    </source>
</evidence>
<accession>A0A1B2U6U7</accession>
<keyword evidence="6 13" id="KW-0378">Hydrolase</keyword>
<evidence type="ECO:0000256" key="8">
    <source>
        <dbReference type="ARBA" id="ARBA00023277"/>
    </source>
</evidence>
<feature type="domain" description="Alpha-amylase C-terminal" evidence="11">
    <location>
        <begin position="243"/>
        <end position="307"/>
    </location>
</feature>
<dbReference type="SMART" id="SM00632">
    <property type="entry name" value="Aamy_C"/>
    <property type="match status" value="1"/>
</dbReference>
<dbReference type="Gene3D" id="2.60.40.1180">
    <property type="entry name" value="Golgi alpha-mannosidase II"/>
    <property type="match status" value="1"/>
</dbReference>
<evidence type="ECO:0000313" key="13">
    <source>
        <dbReference type="EMBL" id="AOC97454.1"/>
    </source>
</evidence>
<dbReference type="PRINTS" id="PR00110">
    <property type="entry name" value="ALPHAAMYLASE"/>
</dbReference>
<dbReference type="GO" id="GO:0005975">
    <property type="term" value="P:carbohydrate metabolic process"/>
    <property type="evidence" value="ECO:0007669"/>
    <property type="project" value="InterPro"/>
</dbReference>
<evidence type="ECO:0000259" key="12">
    <source>
        <dbReference type="SMART" id="SM00642"/>
    </source>
</evidence>